<gene>
    <name evidence="1" type="ORF">DU506_01960</name>
</gene>
<sequence>MSQQELHDLIIYQDRYFEILTEFFLSVTGCLPRDFSLLDRFSESIQGMASTLKENPRRAESAMVAFSTLETELKKLYSEEGGKAFGAAKKLDACKLNLGGSSRFLETQLNATRKSLLYSDTVLIPDPVMPWLEKKRDEEKFNHVIPLQMAFFILHLCDLKGGEFDLPPFFVFPSFEKSLEEHDLQTQENGIQLITDVFSHYVDSGIAHPHDILEFAGKYPDLYFEKIEGAKLFVSPGSEPGEPLKVELENYKAEMRQWRSEDWCDELFSKGDVSVVTNAIFERIMPNYHLLENSDELKSHPFLCVNAQAHYYQLIASMKNVSAGDVAAFDQSTAAILQSLTSKRLDYLANIKDSQLVALRKTDENVEFRRELRDLVNSLPNTKLEDLGYVAAEVCSHIERAISKHEKQVSLFNDKYQAKHKYTALIAAGTLGVTMFPVLAPFLGALLPVGAAAATGKYVSDKLDQKAEFGQFSHSMMGVISRAKGK</sequence>
<dbReference type="OrthoDB" id="6058892at2"/>
<accession>A0A368U8H8</accession>
<reference evidence="1 2" key="1">
    <citation type="submission" date="2018-07" db="EMBL/GenBank/DDBJ databases">
        <title>Halomonas rutogse sp. nov., isolated from Lake TangqianCo on Tibetan Plateau.</title>
        <authorList>
            <person name="Lu H."/>
            <person name="Xing P."/>
            <person name="Wu Q."/>
        </authorList>
    </citation>
    <scope>NUCLEOTIDE SEQUENCE [LARGE SCALE GENOMIC DNA]</scope>
    <source>
        <strain evidence="1 2">TQ8S</strain>
    </source>
</reference>
<organism evidence="1 2">
    <name type="scientific">Vreelandella rituensis</name>
    <dbReference type="NCBI Taxonomy" id="2282306"/>
    <lineage>
        <taxon>Bacteria</taxon>
        <taxon>Pseudomonadati</taxon>
        <taxon>Pseudomonadota</taxon>
        <taxon>Gammaproteobacteria</taxon>
        <taxon>Oceanospirillales</taxon>
        <taxon>Halomonadaceae</taxon>
        <taxon>Vreelandella</taxon>
    </lineage>
</organism>
<dbReference type="AlphaFoldDB" id="A0A368U8H8"/>
<keyword evidence="2" id="KW-1185">Reference proteome</keyword>
<protein>
    <submittedName>
        <fullName evidence="1">Uncharacterized protein</fullName>
    </submittedName>
</protein>
<comment type="caution">
    <text evidence="1">The sequence shown here is derived from an EMBL/GenBank/DDBJ whole genome shotgun (WGS) entry which is preliminary data.</text>
</comment>
<dbReference type="RefSeq" id="WP_114485282.1">
    <property type="nucleotide sequence ID" value="NZ_CBCSHM010000002.1"/>
</dbReference>
<proteinExistence type="predicted"/>
<evidence type="ECO:0000313" key="2">
    <source>
        <dbReference type="Proteomes" id="UP000253204"/>
    </source>
</evidence>
<dbReference type="Proteomes" id="UP000253204">
    <property type="component" value="Unassembled WGS sequence"/>
</dbReference>
<dbReference type="EMBL" id="QPIJ01000002">
    <property type="protein sequence ID" value="RCV93410.1"/>
    <property type="molecule type" value="Genomic_DNA"/>
</dbReference>
<evidence type="ECO:0000313" key="1">
    <source>
        <dbReference type="EMBL" id="RCV93410.1"/>
    </source>
</evidence>
<name>A0A368U8H8_9GAMM</name>